<feature type="domain" description="ABC transmembrane type-2" evidence="2">
    <location>
        <begin position="1"/>
        <end position="59"/>
    </location>
</feature>
<name>F9U6E7_9GAMM</name>
<dbReference type="Proteomes" id="UP000005459">
    <property type="component" value="Unassembled WGS sequence"/>
</dbReference>
<keyword evidence="1" id="KW-0472">Membrane</keyword>
<dbReference type="EMBL" id="AFWV01000002">
    <property type="protein sequence ID" value="EGV19823.1"/>
    <property type="molecule type" value="Genomic_DNA"/>
</dbReference>
<dbReference type="STRING" id="768671.ThimaDRAFT_0498"/>
<protein>
    <recommendedName>
        <fullName evidence="2">ABC transmembrane type-2 domain-containing protein</fullName>
    </recommendedName>
</protein>
<proteinExistence type="predicted"/>
<organism evidence="3 4">
    <name type="scientific">Thiocapsa marina 5811</name>
    <dbReference type="NCBI Taxonomy" id="768671"/>
    <lineage>
        <taxon>Bacteria</taxon>
        <taxon>Pseudomonadati</taxon>
        <taxon>Pseudomonadota</taxon>
        <taxon>Gammaproteobacteria</taxon>
        <taxon>Chromatiales</taxon>
        <taxon>Chromatiaceae</taxon>
        <taxon>Thiocapsa</taxon>
    </lineage>
</organism>
<evidence type="ECO:0000256" key="1">
    <source>
        <dbReference type="SAM" id="Phobius"/>
    </source>
</evidence>
<evidence type="ECO:0000313" key="3">
    <source>
        <dbReference type="EMBL" id="EGV19823.1"/>
    </source>
</evidence>
<reference evidence="3 4" key="1">
    <citation type="submission" date="2011-06" db="EMBL/GenBank/DDBJ databases">
        <title>The draft genome of Thiocapsa marina 5811.</title>
        <authorList>
            <consortium name="US DOE Joint Genome Institute (JGI-PGF)"/>
            <person name="Lucas S."/>
            <person name="Han J."/>
            <person name="Cheng J.-F."/>
            <person name="Goodwin L."/>
            <person name="Pitluck S."/>
            <person name="Peters L."/>
            <person name="Land M.L."/>
            <person name="Hauser L."/>
            <person name="Vogl K."/>
            <person name="Liu Z."/>
            <person name="Imhoff J."/>
            <person name="Thiel V."/>
            <person name="Frigaard N.-U."/>
            <person name="Bryant D."/>
            <person name="Woyke T.J."/>
        </authorList>
    </citation>
    <scope>NUCLEOTIDE SEQUENCE [LARGE SCALE GENOMIC DNA]</scope>
    <source>
        <strain evidence="3 4">5811</strain>
    </source>
</reference>
<keyword evidence="4" id="KW-1185">Reference proteome</keyword>
<accession>F9U6E7</accession>
<dbReference type="eggNOG" id="COG0842">
    <property type="taxonomic scope" value="Bacteria"/>
</dbReference>
<gene>
    <name evidence="3" type="ORF">ThimaDRAFT_0498</name>
</gene>
<dbReference type="AlphaFoldDB" id="F9U6E7"/>
<keyword evidence="1" id="KW-1133">Transmembrane helix</keyword>
<sequence>MPSLVQDVMLAAPTTHFVTAARAILYRGAGLDVVWPPFLALAAIGAVFFGIALTHFRRTISAMARLPRAHRPPEDVRRPFPAAPRV</sequence>
<dbReference type="PROSITE" id="PS51012">
    <property type="entry name" value="ABC_TM2"/>
    <property type="match status" value="1"/>
</dbReference>
<dbReference type="InterPro" id="IPR047817">
    <property type="entry name" value="ABC2_TM_bact-type"/>
</dbReference>
<keyword evidence="1" id="KW-0812">Transmembrane</keyword>
<evidence type="ECO:0000259" key="2">
    <source>
        <dbReference type="PROSITE" id="PS51012"/>
    </source>
</evidence>
<evidence type="ECO:0000313" key="4">
    <source>
        <dbReference type="Proteomes" id="UP000005459"/>
    </source>
</evidence>
<feature type="transmembrane region" description="Helical" evidence="1">
    <location>
        <begin position="34"/>
        <end position="56"/>
    </location>
</feature>